<dbReference type="InterPro" id="IPR029016">
    <property type="entry name" value="GAF-like_dom_sf"/>
</dbReference>
<dbReference type="InterPro" id="IPR003594">
    <property type="entry name" value="HATPase_dom"/>
</dbReference>
<evidence type="ECO:0000256" key="2">
    <source>
        <dbReference type="ARBA" id="ARBA00012438"/>
    </source>
</evidence>
<reference evidence="10" key="2">
    <citation type="journal article" date="2022" name="Microbiol. Resour. Announc.">
        <title>Whole-Genome Sequence of Entomortierella parvispora E1425, a Mucoromycotan Fungus Associated with Burkholderiaceae-Related Endosymbiotic Bacteria.</title>
        <authorList>
            <person name="Herlambang A."/>
            <person name="Guo Y."/>
            <person name="Takashima Y."/>
            <person name="Narisawa K."/>
            <person name="Ohta H."/>
            <person name="Nishizawa T."/>
        </authorList>
    </citation>
    <scope>NUCLEOTIDE SEQUENCE</scope>
    <source>
        <strain evidence="10">E1425</strain>
    </source>
</reference>
<proteinExistence type="predicted"/>
<dbReference type="PROSITE" id="PS50110">
    <property type="entry name" value="RESPONSE_REGULATORY"/>
    <property type="match status" value="1"/>
</dbReference>
<feature type="region of interest" description="Disordered" evidence="7">
    <location>
        <begin position="1553"/>
        <end position="1656"/>
    </location>
</feature>
<dbReference type="Pfam" id="PF00072">
    <property type="entry name" value="Response_reg"/>
    <property type="match status" value="1"/>
</dbReference>
<feature type="compositionally biased region" description="Low complexity" evidence="7">
    <location>
        <begin position="116"/>
        <end position="136"/>
    </location>
</feature>
<feature type="modified residue" description="4-aspartylphosphate" evidence="6">
    <location>
        <position position="1716"/>
    </location>
</feature>
<evidence type="ECO:0000259" key="9">
    <source>
        <dbReference type="PROSITE" id="PS50110"/>
    </source>
</evidence>
<dbReference type="CDD" id="cd17546">
    <property type="entry name" value="REC_hyHK_CKI1_RcsC-like"/>
    <property type="match status" value="1"/>
</dbReference>
<dbReference type="PROSITE" id="PS50109">
    <property type="entry name" value="HIS_KIN"/>
    <property type="match status" value="1"/>
</dbReference>
<feature type="compositionally biased region" description="Basic and acidic residues" evidence="7">
    <location>
        <begin position="151"/>
        <end position="163"/>
    </location>
</feature>
<evidence type="ECO:0000313" key="10">
    <source>
        <dbReference type="EMBL" id="GJJ78662.1"/>
    </source>
</evidence>
<evidence type="ECO:0000256" key="7">
    <source>
        <dbReference type="SAM" id="MobiDB-lite"/>
    </source>
</evidence>
<dbReference type="SMART" id="SM00388">
    <property type="entry name" value="HisKA"/>
    <property type="match status" value="1"/>
</dbReference>
<feature type="region of interest" description="Disordered" evidence="7">
    <location>
        <begin position="1089"/>
        <end position="1137"/>
    </location>
</feature>
<evidence type="ECO:0000256" key="3">
    <source>
        <dbReference type="ARBA" id="ARBA00022553"/>
    </source>
</evidence>
<feature type="compositionally biased region" description="Low complexity" evidence="7">
    <location>
        <begin position="1"/>
        <end position="23"/>
    </location>
</feature>
<gene>
    <name evidence="10" type="ORF">EMPS_11021</name>
</gene>
<feature type="compositionally biased region" description="Polar residues" evidence="7">
    <location>
        <begin position="137"/>
        <end position="146"/>
    </location>
</feature>
<feature type="domain" description="Response regulatory" evidence="9">
    <location>
        <begin position="1659"/>
        <end position="1807"/>
    </location>
</feature>
<feature type="domain" description="Histidine kinase" evidence="8">
    <location>
        <begin position="967"/>
        <end position="1297"/>
    </location>
</feature>
<dbReference type="Pfam" id="PF02518">
    <property type="entry name" value="HATPase_c"/>
    <property type="match status" value="1"/>
</dbReference>
<keyword evidence="3 6" id="KW-0597">Phosphoprotein</keyword>
<feature type="compositionally biased region" description="Low complexity" evidence="7">
    <location>
        <begin position="1089"/>
        <end position="1110"/>
    </location>
</feature>
<name>A0A9P3HLZ8_9FUNG</name>
<dbReference type="InterPro" id="IPR036097">
    <property type="entry name" value="HisK_dim/P_sf"/>
</dbReference>
<sequence>MARTPSPHPATASSASQESSQRQGIFQRRPRFLRAITSPVPAPRESSLASQDAVLAPLNASMDHTMSPNITPSTATLVSSVASFQEASQSPRAVRPQLHPIQMDHSSGASDSPMRSFSTSSVHQSSFLAGGSSSAAQVTSGLPPTQHSKHPVTETLKDREHRWSKGLRLNWMPGLGNGHPSSGLDSRSSQKVVQRRKSEGTGLRISRSDQGPESATSGPSLGLAPVSITGKSFSRGTKGGIETSVDQLKVSEARTRRISDSGLSSSSSSRLSGTALAERLSGFAQTVRGLSRSSFSAQGHASPTMTSNSTCSTPGFSPQYSFEHDYAFRSRNTSSVDCGKPEYDTWDDFLLHYRQGRFPADVPVPRPKHTSGPYPIPPYVKPEATKENLAYLGAPLPPQEEKRLRALYSFQILQTGIDQNFERIVQLVGLVMGAGGCIISLVDYDQVSIKAQYPHGLPDVPREDSFCGHTILRSTDDPLVILDTRKDWRFKNHPAVISDPFIRFYAGAPLTTTDGLNIGSLCLLDSCPRTEFSERERRLLIDFAAVVMREMELWHDQVQLCVRNRMMRDVTRWVRGCLDMAKPDLSLAAEVLDTLCTDGEASHPLGNQSFTSPSDMSASSSATLTTTSSENALMDGPALISPPIEPVFPTPSGSPTLLSCTLGASKAATTPPTVSVSSTGNPLQDKAFPAACTLIQATLNVDAVYLVQASANQSVIPPTGSSIVWNYLDAAGRRKGSVGVVKGGRIMDDIPNTSLVCLASSKKVPGGSGSPVLDQKLQYARRDGSSWVCTDEGCRPHRLGDALLDAVEPVWDRDSPVIREMLQYVRQETTAPARQPGQNSLFVYSHGEDTFEDGWFGPASQHVKDPRNRKLLCHTFQGTLRELSSGTHSPFQSGVIVPILGPTATTGKTITDEEPWAYFVILSSSRTKQFSFHERIYLKNFGSCLVTEVMKRRVETADRAKGTFIKSISHELRTPLHIILGILELLYANPEEPLSENQLAMVNAAEASGKSLIDTINNIIDLAKLDPDNSMDPPNFHGAASAVPQEEDDDIVLEEVDIRDLCEKVSESMAKACTNKNIVMMPSWTKPSLSSLSSSASTSSSTPGSASSLPNTRMNAIKGNMAGHSSAEDSPTDSGNGLAAQKLALERKPVLELMVAMDEPDRDPDQDTHWNFLLDVNLVTRILSQLVENAIKFTTTGYVELSAIEVTHNPANLKPPYPEARPILFTVRDTGKGISAEFVQSHLFERFSQEDPLQVGTGLGLALVKELVKKLGGWMEVWSEGVEGKGCVIKVLLWATPAPHQTKSLKDIQGSWQEMSCRFFTGESSVSSDRLFKILGERMMGQQLLMNVERGNEQEVSPEDMMRDLEGSSSCDLLVINDDLVRLKAYLAHWTKYHFACKAEGVGEPVTPVPLLFLCAPPHVKTIQQLVDDYLETQIDSSPIERPANIVIMTKPVGPMKLVQCLRDCFTPACSDQGLQTPHGSPRLSPTPSAGRLPPPPMSMIRSATVPHITTTTLGVNDNRLLSAGSMIKQSFVFPSLASEMVFIPPHSPGGLVLPQRNTHPARSPVMTPECETGPRKDSGSNSSVDSHEPVTPGPQSQVSGTDGTDLARFRAVVDANGKRNSQMQRSIHNLHISRPARPSPVSTSTDNRATTDGSPFPRVLIIEDNITNRMILRTFLKKRGIGVVEAENGKLGVERFQEEVWRRQGKQGFEFVLMDLQMPVMDGNVATKRIREFEQAMIKEQGAYGSTSTDAGSEGHTSGYRSTIIFALTGLAADEDKRLAFECGVDGYLTKPVSLKTLGSLLSSCLPTDIEGLTFQAPTPSAPS</sequence>
<reference evidence="10" key="1">
    <citation type="submission" date="2021-11" db="EMBL/GenBank/DDBJ databases">
        <authorList>
            <person name="Herlambang A."/>
            <person name="Guo Y."/>
            <person name="Takashima Y."/>
            <person name="Nishizawa T."/>
        </authorList>
    </citation>
    <scope>NUCLEOTIDE SEQUENCE</scope>
    <source>
        <strain evidence="10">E1425</strain>
    </source>
</reference>
<dbReference type="Pfam" id="PF01590">
    <property type="entry name" value="GAF"/>
    <property type="match status" value="1"/>
</dbReference>
<dbReference type="SMART" id="SM00387">
    <property type="entry name" value="HATPase_c"/>
    <property type="match status" value="1"/>
</dbReference>
<keyword evidence="5" id="KW-0418">Kinase</keyword>
<dbReference type="SUPFAM" id="SSF55781">
    <property type="entry name" value="GAF domain-like"/>
    <property type="match status" value="1"/>
</dbReference>
<dbReference type="SUPFAM" id="SSF52172">
    <property type="entry name" value="CheY-like"/>
    <property type="match status" value="1"/>
</dbReference>
<feature type="region of interest" description="Disordered" evidence="7">
    <location>
        <begin position="604"/>
        <end position="627"/>
    </location>
</feature>
<dbReference type="InterPro" id="IPR001789">
    <property type="entry name" value="Sig_transdc_resp-reg_receiver"/>
</dbReference>
<dbReference type="InterPro" id="IPR003661">
    <property type="entry name" value="HisK_dim/P_dom"/>
</dbReference>
<evidence type="ECO:0000256" key="4">
    <source>
        <dbReference type="ARBA" id="ARBA00022679"/>
    </source>
</evidence>
<dbReference type="Proteomes" id="UP000827284">
    <property type="component" value="Unassembled WGS sequence"/>
</dbReference>
<dbReference type="InterPro" id="IPR011006">
    <property type="entry name" value="CheY-like_superfamily"/>
</dbReference>
<feature type="region of interest" description="Disordered" evidence="7">
    <location>
        <begin position="1"/>
        <end position="29"/>
    </location>
</feature>
<dbReference type="PRINTS" id="PR00344">
    <property type="entry name" value="BCTRLSENSOR"/>
</dbReference>
<dbReference type="OrthoDB" id="21225at2759"/>
<dbReference type="SUPFAM" id="SSF47384">
    <property type="entry name" value="Homodimeric domain of signal transducing histidine kinase"/>
    <property type="match status" value="1"/>
</dbReference>
<feature type="compositionally biased region" description="Polar residues" evidence="7">
    <location>
        <begin position="1641"/>
        <end position="1654"/>
    </location>
</feature>
<dbReference type="GO" id="GO:0000155">
    <property type="term" value="F:phosphorelay sensor kinase activity"/>
    <property type="evidence" value="ECO:0007669"/>
    <property type="project" value="InterPro"/>
</dbReference>
<dbReference type="InterPro" id="IPR004358">
    <property type="entry name" value="Sig_transdc_His_kin-like_C"/>
</dbReference>
<dbReference type="GO" id="GO:0009927">
    <property type="term" value="F:histidine phosphotransfer kinase activity"/>
    <property type="evidence" value="ECO:0007669"/>
    <property type="project" value="TreeGrafter"/>
</dbReference>
<dbReference type="EMBL" id="BQFW01000015">
    <property type="protein sequence ID" value="GJJ78662.1"/>
    <property type="molecule type" value="Genomic_DNA"/>
</dbReference>
<evidence type="ECO:0000256" key="6">
    <source>
        <dbReference type="PROSITE-ProRule" id="PRU00169"/>
    </source>
</evidence>
<dbReference type="EC" id="2.7.13.3" evidence="2"/>
<feature type="compositionally biased region" description="Polar residues" evidence="7">
    <location>
        <begin position="1619"/>
        <end position="1628"/>
    </location>
</feature>
<feature type="region of interest" description="Disordered" evidence="7">
    <location>
        <begin position="294"/>
        <end position="313"/>
    </location>
</feature>
<comment type="catalytic activity">
    <reaction evidence="1">
        <text>ATP + protein L-histidine = ADP + protein N-phospho-L-histidine.</text>
        <dbReference type="EC" id="2.7.13.3"/>
    </reaction>
</comment>
<feature type="compositionally biased region" description="Polar residues" evidence="7">
    <location>
        <begin position="1476"/>
        <end position="1488"/>
    </location>
</feature>
<dbReference type="Gene3D" id="3.40.50.2300">
    <property type="match status" value="1"/>
</dbReference>
<dbReference type="SUPFAM" id="SSF55874">
    <property type="entry name" value="ATPase domain of HSP90 chaperone/DNA topoisomerase II/histidine kinase"/>
    <property type="match status" value="1"/>
</dbReference>
<dbReference type="GO" id="GO:0005886">
    <property type="term" value="C:plasma membrane"/>
    <property type="evidence" value="ECO:0007669"/>
    <property type="project" value="TreeGrafter"/>
</dbReference>
<feature type="compositionally biased region" description="Polar residues" evidence="7">
    <location>
        <begin position="104"/>
        <end position="115"/>
    </location>
</feature>
<feature type="compositionally biased region" description="Polar residues" evidence="7">
    <location>
        <begin position="208"/>
        <end position="219"/>
    </location>
</feature>
<dbReference type="Gene3D" id="3.30.450.40">
    <property type="match status" value="1"/>
</dbReference>
<feature type="compositionally biased region" description="Polar residues" evidence="7">
    <location>
        <begin position="1594"/>
        <end position="1603"/>
    </location>
</feature>
<dbReference type="SMART" id="SM00448">
    <property type="entry name" value="REC"/>
    <property type="match status" value="1"/>
</dbReference>
<organism evidence="10 11">
    <name type="scientific">Entomortierella parvispora</name>
    <dbReference type="NCBI Taxonomy" id="205924"/>
    <lineage>
        <taxon>Eukaryota</taxon>
        <taxon>Fungi</taxon>
        <taxon>Fungi incertae sedis</taxon>
        <taxon>Mucoromycota</taxon>
        <taxon>Mortierellomycotina</taxon>
        <taxon>Mortierellomycetes</taxon>
        <taxon>Mortierellales</taxon>
        <taxon>Mortierellaceae</taxon>
        <taxon>Entomortierella</taxon>
    </lineage>
</organism>
<dbReference type="PANTHER" id="PTHR43047">
    <property type="entry name" value="TWO-COMPONENT HISTIDINE PROTEIN KINASE"/>
    <property type="match status" value="1"/>
</dbReference>
<dbReference type="InterPro" id="IPR005467">
    <property type="entry name" value="His_kinase_dom"/>
</dbReference>
<feature type="region of interest" description="Disordered" evidence="7">
    <location>
        <begin position="1030"/>
        <end position="1049"/>
    </location>
</feature>
<feature type="compositionally biased region" description="Low complexity" evidence="7">
    <location>
        <begin position="609"/>
        <end position="627"/>
    </location>
</feature>
<evidence type="ECO:0000313" key="11">
    <source>
        <dbReference type="Proteomes" id="UP000827284"/>
    </source>
</evidence>
<dbReference type="Gene3D" id="1.10.287.130">
    <property type="match status" value="1"/>
</dbReference>
<keyword evidence="4" id="KW-0808">Transferase</keyword>
<dbReference type="PANTHER" id="PTHR43047:SF72">
    <property type="entry name" value="OSMOSENSING HISTIDINE PROTEIN KINASE SLN1"/>
    <property type="match status" value="1"/>
</dbReference>
<dbReference type="Gene3D" id="3.30.565.10">
    <property type="entry name" value="Histidine kinase-like ATPase, C-terminal domain"/>
    <property type="match status" value="1"/>
</dbReference>
<dbReference type="Pfam" id="PF00512">
    <property type="entry name" value="HisKA"/>
    <property type="match status" value="1"/>
</dbReference>
<dbReference type="InterPro" id="IPR003018">
    <property type="entry name" value="GAF"/>
</dbReference>
<evidence type="ECO:0000259" key="8">
    <source>
        <dbReference type="PROSITE" id="PS50109"/>
    </source>
</evidence>
<evidence type="ECO:0000256" key="1">
    <source>
        <dbReference type="ARBA" id="ARBA00000085"/>
    </source>
</evidence>
<dbReference type="InterPro" id="IPR036890">
    <property type="entry name" value="HATPase_C_sf"/>
</dbReference>
<comment type="caution">
    <text evidence="10">The sequence shown here is derived from an EMBL/GenBank/DDBJ whole genome shotgun (WGS) entry which is preliminary data.</text>
</comment>
<keyword evidence="11" id="KW-1185">Reference proteome</keyword>
<feature type="region of interest" description="Disordered" evidence="7">
    <location>
        <begin position="102"/>
        <end position="240"/>
    </location>
</feature>
<accession>A0A9P3HLZ8</accession>
<protein>
    <recommendedName>
        <fullName evidence="2">histidine kinase</fullName>
        <ecNumber evidence="2">2.7.13.3</ecNumber>
    </recommendedName>
</protein>
<dbReference type="CDD" id="cd00082">
    <property type="entry name" value="HisKA"/>
    <property type="match status" value="1"/>
</dbReference>
<feature type="region of interest" description="Disordered" evidence="7">
    <location>
        <begin position="1476"/>
        <end position="1502"/>
    </location>
</feature>
<evidence type="ECO:0000256" key="5">
    <source>
        <dbReference type="ARBA" id="ARBA00022777"/>
    </source>
</evidence>
<feature type="compositionally biased region" description="Polar residues" evidence="7">
    <location>
        <begin position="179"/>
        <end position="192"/>
    </location>
</feature>